<dbReference type="Gene3D" id="3.30.559.10">
    <property type="entry name" value="Chloramphenicol acetyltransferase-like domain"/>
    <property type="match status" value="2"/>
</dbReference>
<accession>A0A9W7MS40</accession>
<dbReference type="Proteomes" id="UP001165190">
    <property type="component" value="Unassembled WGS sequence"/>
</dbReference>
<dbReference type="AlphaFoldDB" id="A0A9W7MS40"/>
<comment type="similarity">
    <text evidence="1">Belongs to the plant acyltransferase family.</text>
</comment>
<organism evidence="4 5">
    <name type="scientific">Hibiscus trionum</name>
    <name type="common">Flower of an hour</name>
    <dbReference type="NCBI Taxonomy" id="183268"/>
    <lineage>
        <taxon>Eukaryota</taxon>
        <taxon>Viridiplantae</taxon>
        <taxon>Streptophyta</taxon>
        <taxon>Embryophyta</taxon>
        <taxon>Tracheophyta</taxon>
        <taxon>Spermatophyta</taxon>
        <taxon>Magnoliopsida</taxon>
        <taxon>eudicotyledons</taxon>
        <taxon>Gunneridae</taxon>
        <taxon>Pentapetalae</taxon>
        <taxon>rosids</taxon>
        <taxon>malvids</taxon>
        <taxon>Malvales</taxon>
        <taxon>Malvaceae</taxon>
        <taxon>Malvoideae</taxon>
        <taxon>Hibiscus</taxon>
    </lineage>
</organism>
<name>A0A9W7MS40_HIBTR</name>
<dbReference type="OrthoDB" id="671439at2759"/>
<keyword evidence="5" id="KW-1185">Reference proteome</keyword>
<proteinExistence type="inferred from homology"/>
<dbReference type="GO" id="GO:0016746">
    <property type="term" value="F:acyltransferase activity"/>
    <property type="evidence" value="ECO:0007669"/>
    <property type="project" value="UniProtKB-KW"/>
</dbReference>
<evidence type="ECO:0000256" key="2">
    <source>
        <dbReference type="ARBA" id="ARBA00022679"/>
    </source>
</evidence>
<keyword evidence="3" id="KW-0012">Acyltransferase</keyword>
<dbReference type="InterPro" id="IPR023213">
    <property type="entry name" value="CAT-like_dom_sf"/>
</dbReference>
<reference evidence="4" key="1">
    <citation type="submission" date="2023-05" db="EMBL/GenBank/DDBJ databases">
        <title>Genome and transcriptome analyses reveal genes involved in the formation of fine ridges on petal epidermal cells in Hibiscus trionum.</title>
        <authorList>
            <person name="Koshimizu S."/>
            <person name="Masuda S."/>
            <person name="Ishii T."/>
            <person name="Shirasu K."/>
            <person name="Hoshino A."/>
            <person name="Arita M."/>
        </authorList>
    </citation>
    <scope>NUCLEOTIDE SEQUENCE</scope>
    <source>
        <strain evidence="4">Hamamatsu line</strain>
    </source>
</reference>
<evidence type="ECO:0000256" key="3">
    <source>
        <dbReference type="ARBA" id="ARBA00023315"/>
    </source>
</evidence>
<keyword evidence="2" id="KW-0808">Transferase</keyword>
<evidence type="ECO:0000313" key="5">
    <source>
        <dbReference type="Proteomes" id="UP001165190"/>
    </source>
</evidence>
<protein>
    <submittedName>
        <fullName evidence="4">Uncharacterized protein</fullName>
    </submittedName>
</protein>
<evidence type="ECO:0000313" key="4">
    <source>
        <dbReference type="EMBL" id="GMJ12909.1"/>
    </source>
</evidence>
<comment type="caution">
    <text evidence="4">The sequence shown here is derived from an EMBL/GenBank/DDBJ whole genome shotgun (WGS) entry which is preliminary data.</text>
</comment>
<dbReference type="PANTHER" id="PTHR31623">
    <property type="entry name" value="F21J9.9"/>
    <property type="match status" value="1"/>
</dbReference>
<dbReference type="Pfam" id="PF02458">
    <property type="entry name" value="Transferase"/>
    <property type="match status" value="1"/>
</dbReference>
<evidence type="ECO:0000256" key="1">
    <source>
        <dbReference type="ARBA" id="ARBA00009861"/>
    </source>
</evidence>
<gene>
    <name evidence="4" type="ORF">HRI_004960100</name>
</gene>
<dbReference type="PANTHER" id="PTHR31623:SF116">
    <property type="entry name" value="ACETYL-COA-BENZYLALCOHOL ACETYLTRANSFERASE-LIKE"/>
    <property type="match status" value="1"/>
</dbReference>
<dbReference type="EMBL" id="BSYR01000065">
    <property type="protein sequence ID" value="GMJ12909.1"/>
    <property type="molecule type" value="Genomic_DNA"/>
</dbReference>
<sequence length="438" mass="48477">MEVQIETRKLIKPSSPTPSHLRELKLSCFDQIAPSTYGSFILFFPAPINGGTLEKLETSLSEVLTKLYPFAGRLVDDRNVIDCNDQGVEYLEARVYNVGMNQFIMDELEAKSVNRLAPYPNEMDFTPNILSVQVNKFDCGGLAIGVSLSHKFADAFTIFTVVNAWATCCRTSLDAVKCLSFETGSVLPAAVFTVSQKVPVPEDNSETLITKRFFFSSSAMSTLKAKLAPLVADSSRLSRAQILIALIWKARIELAKMKHGSLRDSLQIFPFNFRGRTGLPIPTNAAGNLFRNVTVRFTANTVIHLDLLLHLVNSVGSEIRNAAESFARAETAEDLFSAATDSSRVIHEVLVKGNTDICLLTSCCRFSYYEADFGWGKPSWIASAHKAMEMVLLLDSGFNDGGIEAWVTLEPNNMARFEQDPDILAYSCKPSEFFTQVK</sequence>